<sequence length="253" mass="27975">MKFNELRTGRLVRRYKRFLADVVLDSGEQVVAHCANTGSMRGLDREGARVWLSYSDSPKRKLAWSWELIQLDDPDRSSFASVNTARANHLVREALERGVIEELKGWVGMRAEVRIEDARLDFRLDHFASPDCYVEVKQVTLREPDGLGYFPDAVSVRGLKHLRSLSGIAAGGGRAVLLFCVAHTGIDRVLPAWHLDPAYAAGLVDAVRCGVEVLAYGCRIEAEGTTAEMALERRLEVALTPASHSSLGSRSLT</sequence>
<protein>
    <recommendedName>
        <fullName evidence="1">Sugar fermentation stimulation protein homolog</fullName>
    </recommendedName>
</protein>
<dbReference type="NCBIfam" id="TIGR00230">
    <property type="entry name" value="sfsA"/>
    <property type="match status" value="1"/>
</dbReference>
<evidence type="ECO:0000259" key="2">
    <source>
        <dbReference type="Pfam" id="PF03749"/>
    </source>
</evidence>
<dbReference type="HAMAP" id="MF_00095">
    <property type="entry name" value="SfsA"/>
    <property type="match status" value="1"/>
</dbReference>
<evidence type="ECO:0000256" key="1">
    <source>
        <dbReference type="HAMAP-Rule" id="MF_00095"/>
    </source>
</evidence>
<dbReference type="GO" id="GO:0003677">
    <property type="term" value="F:DNA binding"/>
    <property type="evidence" value="ECO:0007669"/>
    <property type="project" value="InterPro"/>
</dbReference>
<dbReference type="Pfam" id="PF17746">
    <property type="entry name" value="SfsA_N"/>
    <property type="match status" value="1"/>
</dbReference>
<dbReference type="Pfam" id="PF03749">
    <property type="entry name" value="SfsA"/>
    <property type="match status" value="1"/>
</dbReference>
<name>A0A172YA00_9GAMM</name>
<organism evidence="4 5">
    <name type="scientific">Halotalea alkalilenta</name>
    <dbReference type="NCBI Taxonomy" id="376489"/>
    <lineage>
        <taxon>Bacteria</taxon>
        <taxon>Pseudomonadati</taxon>
        <taxon>Pseudomonadota</taxon>
        <taxon>Gammaproteobacteria</taxon>
        <taxon>Oceanospirillales</taxon>
        <taxon>Halomonadaceae</taxon>
        <taxon>Halotalea</taxon>
    </lineage>
</organism>
<dbReference type="KEGG" id="haa:A5892_00065"/>
<dbReference type="Gene3D" id="2.40.50.580">
    <property type="match status" value="1"/>
</dbReference>
<dbReference type="InterPro" id="IPR041465">
    <property type="entry name" value="SfsA_N"/>
</dbReference>
<dbReference type="STRING" id="376489.A5892_00065"/>
<dbReference type="RefSeq" id="WP_064121057.1">
    <property type="nucleotide sequence ID" value="NZ_CP015243.1"/>
</dbReference>
<gene>
    <name evidence="1" type="primary">sfsA</name>
    <name evidence="4" type="ORF">A5892_00065</name>
</gene>
<dbReference type="InterPro" id="IPR040452">
    <property type="entry name" value="SfsA_C"/>
</dbReference>
<feature type="domain" description="Sugar fermentation stimulation protein C-terminal" evidence="2">
    <location>
        <begin position="86"/>
        <end position="223"/>
    </location>
</feature>
<dbReference type="AlphaFoldDB" id="A0A172YA00"/>
<comment type="similarity">
    <text evidence="1">Belongs to the SfsA family.</text>
</comment>
<dbReference type="EMBL" id="CP015243">
    <property type="protein sequence ID" value="ANF56059.1"/>
    <property type="molecule type" value="Genomic_DNA"/>
</dbReference>
<evidence type="ECO:0000313" key="5">
    <source>
        <dbReference type="Proteomes" id="UP000077875"/>
    </source>
</evidence>
<dbReference type="InterPro" id="IPR005224">
    <property type="entry name" value="SfsA"/>
</dbReference>
<proteinExistence type="inferred from homology"/>
<reference evidence="4 5" key="1">
    <citation type="submission" date="2016-04" db="EMBL/GenBank/DDBJ databases">
        <title>Complete Genome Sequence of Halotalea alkalilenta IHB B 13600.</title>
        <authorList>
            <person name="Swarnkar M.K."/>
            <person name="Sharma A."/>
            <person name="Kaushal K."/>
            <person name="Soni R."/>
            <person name="Rana S."/>
            <person name="Singh A.K."/>
            <person name="Gulati A."/>
        </authorList>
    </citation>
    <scope>NUCLEOTIDE SEQUENCE [LARGE SCALE GENOMIC DNA]</scope>
    <source>
        <strain evidence="4 5">IHB B 13600</strain>
    </source>
</reference>
<evidence type="ECO:0000259" key="3">
    <source>
        <dbReference type="Pfam" id="PF17746"/>
    </source>
</evidence>
<dbReference type="PANTHER" id="PTHR30545:SF2">
    <property type="entry name" value="SUGAR FERMENTATION STIMULATION PROTEIN A"/>
    <property type="match status" value="1"/>
</dbReference>
<feature type="domain" description="SfsA N-terminal OB" evidence="3">
    <location>
        <begin position="12"/>
        <end position="72"/>
    </location>
</feature>
<dbReference type="PANTHER" id="PTHR30545">
    <property type="entry name" value="SUGAR FERMENTATION STIMULATION PROTEIN A"/>
    <property type="match status" value="1"/>
</dbReference>
<evidence type="ECO:0000313" key="4">
    <source>
        <dbReference type="EMBL" id="ANF56059.1"/>
    </source>
</evidence>
<dbReference type="Gene3D" id="3.40.1350.60">
    <property type="match status" value="1"/>
</dbReference>
<keyword evidence="5" id="KW-1185">Reference proteome</keyword>
<accession>A0A172YA00</accession>
<dbReference type="Proteomes" id="UP000077875">
    <property type="component" value="Chromosome"/>
</dbReference>
<dbReference type="CDD" id="cd22359">
    <property type="entry name" value="SfsA-like_bacterial"/>
    <property type="match status" value="1"/>
</dbReference>